<name>A0AA97PQL0_PYRO3</name>
<dbReference type="AlphaFoldDB" id="A0AA97PQL0"/>
<accession>A0AA97PQL0</accession>
<gene>
    <name evidence="1" type="ORF">OOU_Y34scaffold00159g2</name>
</gene>
<reference evidence="1" key="1">
    <citation type="journal article" date="2012" name="PLoS Genet.">
        <title>Comparative analysis of the genomes of two field isolates of the rice blast fungus Magnaporthe oryzae.</title>
        <authorList>
            <person name="Xue M."/>
            <person name="Yang J."/>
            <person name="Li Z."/>
            <person name="Hu S."/>
            <person name="Yao N."/>
            <person name="Dean R.A."/>
            <person name="Zhao W."/>
            <person name="Shen M."/>
            <person name="Zhang H."/>
            <person name="Li C."/>
            <person name="Liu L."/>
            <person name="Cao L."/>
            <person name="Xu X."/>
            <person name="Xing Y."/>
            <person name="Hsiang T."/>
            <person name="Zhang Z."/>
            <person name="Xu J.R."/>
            <person name="Peng Y.L."/>
        </authorList>
    </citation>
    <scope>NUCLEOTIDE SEQUENCE</scope>
    <source>
        <strain evidence="1">Y34</strain>
    </source>
</reference>
<sequence>MSMLPDIRVASDKGVAACMDQVALADGAMPTSFIGTCCSMTWPEFVDSLTESMRCYKQCVAALDLACEFVTHWRHNVELMEILGPMTIGGCQSKECDILFLEMGTNRYTGLDFIEYELSIVKP</sequence>
<dbReference type="Proteomes" id="UP000011086">
    <property type="component" value="Unassembled WGS sequence"/>
</dbReference>
<protein>
    <submittedName>
        <fullName evidence="1">Uncharacterized protein</fullName>
    </submittedName>
</protein>
<organism evidence="1">
    <name type="scientific">Pyricularia oryzae (strain Y34)</name>
    <name type="common">Rice blast fungus</name>
    <name type="synonym">Magnaporthe oryzae</name>
    <dbReference type="NCBI Taxonomy" id="1143189"/>
    <lineage>
        <taxon>Eukaryota</taxon>
        <taxon>Fungi</taxon>
        <taxon>Dikarya</taxon>
        <taxon>Ascomycota</taxon>
        <taxon>Pezizomycotina</taxon>
        <taxon>Sordariomycetes</taxon>
        <taxon>Sordariomycetidae</taxon>
        <taxon>Magnaporthales</taxon>
        <taxon>Pyriculariaceae</taxon>
        <taxon>Pyricularia</taxon>
    </lineage>
</organism>
<dbReference type="EMBL" id="JH793239">
    <property type="protein sequence ID" value="ELQ43337.1"/>
    <property type="molecule type" value="Genomic_DNA"/>
</dbReference>
<proteinExistence type="predicted"/>
<evidence type="ECO:0000313" key="1">
    <source>
        <dbReference type="EMBL" id="ELQ43337.1"/>
    </source>
</evidence>